<dbReference type="OMA" id="HDYIPHH"/>
<keyword evidence="8" id="KW-0560">Oxidoreductase</keyword>
<feature type="region of interest" description="Disordered" evidence="11">
    <location>
        <begin position="40"/>
        <end position="73"/>
    </location>
</feature>
<evidence type="ECO:0000256" key="1">
    <source>
        <dbReference type="ARBA" id="ARBA00001961"/>
    </source>
</evidence>
<proteinExistence type="predicted"/>
<dbReference type="Pfam" id="PF01549">
    <property type="entry name" value="ShK"/>
    <property type="match status" value="2"/>
</dbReference>
<dbReference type="OrthoDB" id="10259408at2759"/>
<feature type="domain" description="Fe2OG dioxygenase" evidence="13">
    <location>
        <begin position="320"/>
        <end position="425"/>
    </location>
</feature>
<dbReference type="SMART" id="SM00254">
    <property type="entry name" value="ShKT"/>
    <property type="match status" value="2"/>
</dbReference>
<evidence type="ECO:0000256" key="4">
    <source>
        <dbReference type="ARBA" id="ARBA00022692"/>
    </source>
</evidence>
<dbReference type="PANTHER" id="PTHR10869:SF233">
    <property type="entry name" value="FE2OG DIOXYGENASE DOMAIN-CONTAINING PROTEIN"/>
    <property type="match status" value="1"/>
</dbReference>
<comment type="cofactor">
    <cofactor evidence="1">
        <name>L-ascorbate</name>
        <dbReference type="ChEBI" id="CHEBI:38290"/>
    </cofactor>
</comment>
<sequence length="438" mass="46427">MKPSSFAPGAAIALVAALVGIVSLNQRRLPLHTLVELTGQPRPTPLAPRPSPASTAGGEISTPLASAPPMEREPEVPCVDLSPDCTAWQRGGECGFDPAYMHAHCAKSCGSCARADFDGARASAAATAAAATAAAAAAAAASVAGGGARCRDKAASCPLWAASGECDVNPGYMKLSCAKSCGSCDWADFSRRCRADPNATLAVPAGAIGELFRAIDAGALSRYKPRVVSRPPQPWAVVFDEFISAEHADEIVSVASSEEGRLFTPSQGTGGLDDDGQLIPTLSSYRTSSTRWCDGGCLNESAVRELRERVADATGVPDANHEYPQLLRYTQSQYYKEHSDYIPAHRDMPCGPRVYTFFVYMSDVEEGGNTSFPQLGLSVEPKKGRAVLWPSVLDAAPRDIDERTMHIANPVLSGIKYSVNFWIHQHDFKANHAIGCTG</sequence>
<evidence type="ECO:0000256" key="7">
    <source>
        <dbReference type="ARBA" id="ARBA00022989"/>
    </source>
</evidence>
<dbReference type="GO" id="GO:0005506">
    <property type="term" value="F:iron ion binding"/>
    <property type="evidence" value="ECO:0007669"/>
    <property type="project" value="InterPro"/>
</dbReference>
<dbReference type="GO" id="GO:0005783">
    <property type="term" value="C:endoplasmic reticulum"/>
    <property type="evidence" value="ECO:0007669"/>
    <property type="project" value="TreeGrafter"/>
</dbReference>
<evidence type="ECO:0000256" key="9">
    <source>
        <dbReference type="ARBA" id="ARBA00023004"/>
    </source>
</evidence>
<evidence type="ECO:0000256" key="11">
    <source>
        <dbReference type="SAM" id="MobiDB-lite"/>
    </source>
</evidence>
<feature type="transmembrane region" description="Helical" evidence="12">
    <location>
        <begin position="6"/>
        <end position="24"/>
    </location>
</feature>
<keyword evidence="7 12" id="KW-1133">Transmembrane helix</keyword>
<evidence type="ECO:0000259" key="14">
    <source>
        <dbReference type="PROSITE" id="PS51670"/>
    </source>
</evidence>
<keyword evidence="16" id="KW-1185">Reference proteome</keyword>
<dbReference type="InterPro" id="IPR006620">
    <property type="entry name" value="Pro_4_hyd_alph"/>
</dbReference>
<dbReference type="PROSITE" id="PS51670">
    <property type="entry name" value="SHKT"/>
    <property type="match status" value="2"/>
</dbReference>
<evidence type="ECO:0000313" key="15">
    <source>
        <dbReference type="EMBL" id="KAG8460122.1"/>
    </source>
</evidence>
<feature type="compositionally biased region" description="Pro residues" evidence="11">
    <location>
        <begin position="42"/>
        <end position="51"/>
    </location>
</feature>
<evidence type="ECO:0000313" key="16">
    <source>
        <dbReference type="Proteomes" id="UP000751190"/>
    </source>
</evidence>
<comment type="subcellular location">
    <subcellularLocation>
        <location evidence="3">Endomembrane system</location>
    </subcellularLocation>
    <subcellularLocation>
        <location evidence="2">Membrane</location>
        <topology evidence="2">Single-pass membrane protein</topology>
    </subcellularLocation>
</comment>
<dbReference type="InterPro" id="IPR005123">
    <property type="entry name" value="Oxoglu/Fe-dep_dioxygenase_dom"/>
</dbReference>
<dbReference type="Gene3D" id="1.10.10.1940">
    <property type="match status" value="1"/>
</dbReference>
<dbReference type="InterPro" id="IPR044862">
    <property type="entry name" value="Pro_4_hyd_alph_FE2OG_OXY"/>
</dbReference>
<dbReference type="PROSITE" id="PS51471">
    <property type="entry name" value="FE2OG_OXY"/>
    <property type="match status" value="1"/>
</dbReference>
<dbReference type="SMART" id="SM00702">
    <property type="entry name" value="P4Hc"/>
    <property type="match status" value="1"/>
</dbReference>
<evidence type="ECO:0000256" key="5">
    <source>
        <dbReference type="ARBA" id="ARBA00022723"/>
    </source>
</evidence>
<protein>
    <recommendedName>
        <fullName evidence="17">Procollagen-proline 4-dioxygenase</fullName>
    </recommendedName>
</protein>
<dbReference type="PANTHER" id="PTHR10869">
    <property type="entry name" value="PROLYL 4-HYDROXYLASE ALPHA SUBUNIT"/>
    <property type="match status" value="1"/>
</dbReference>
<dbReference type="Gene3D" id="2.60.120.620">
    <property type="entry name" value="q2cbj1_9rhob like domain"/>
    <property type="match status" value="1"/>
</dbReference>
<dbReference type="GO" id="GO:0004656">
    <property type="term" value="F:procollagen-proline 4-dioxygenase activity"/>
    <property type="evidence" value="ECO:0007669"/>
    <property type="project" value="TreeGrafter"/>
</dbReference>
<reference evidence="15" key="1">
    <citation type="submission" date="2021-05" db="EMBL/GenBank/DDBJ databases">
        <title>The genome of the haptophyte Pavlova lutheri (Diacronema luteri, Pavlovales) - a model for lipid biosynthesis in eukaryotic algae.</title>
        <authorList>
            <person name="Hulatt C.J."/>
            <person name="Posewitz M.C."/>
        </authorList>
    </citation>
    <scope>NUCLEOTIDE SEQUENCE</scope>
    <source>
        <strain evidence="15">NIVA-4/92</strain>
    </source>
</reference>
<accession>A0A8J5XB14</accession>
<keyword evidence="9" id="KW-0408">Iron</keyword>
<dbReference type="Proteomes" id="UP000751190">
    <property type="component" value="Unassembled WGS sequence"/>
</dbReference>
<keyword evidence="6" id="KW-0223">Dioxygenase</keyword>
<dbReference type="InterPro" id="IPR003582">
    <property type="entry name" value="ShKT_dom"/>
</dbReference>
<keyword evidence="5" id="KW-0479">Metal-binding</keyword>
<dbReference type="AlphaFoldDB" id="A0A8J5XB14"/>
<evidence type="ECO:0000256" key="3">
    <source>
        <dbReference type="ARBA" id="ARBA00004308"/>
    </source>
</evidence>
<dbReference type="Pfam" id="PF13640">
    <property type="entry name" value="2OG-FeII_Oxy_3"/>
    <property type="match status" value="1"/>
</dbReference>
<keyword evidence="4 12" id="KW-0812">Transmembrane</keyword>
<organism evidence="15 16">
    <name type="scientific">Diacronema lutheri</name>
    <name type="common">Unicellular marine alga</name>
    <name type="synonym">Monochrysis lutheri</name>
    <dbReference type="NCBI Taxonomy" id="2081491"/>
    <lineage>
        <taxon>Eukaryota</taxon>
        <taxon>Haptista</taxon>
        <taxon>Haptophyta</taxon>
        <taxon>Pavlovophyceae</taxon>
        <taxon>Pavlovales</taxon>
        <taxon>Pavlovaceae</taxon>
        <taxon>Diacronema</taxon>
    </lineage>
</organism>
<name>A0A8J5XB14_DIALT</name>
<dbReference type="GO" id="GO:0016020">
    <property type="term" value="C:membrane"/>
    <property type="evidence" value="ECO:0007669"/>
    <property type="project" value="UniProtKB-SubCell"/>
</dbReference>
<dbReference type="InterPro" id="IPR045054">
    <property type="entry name" value="P4HA-like"/>
</dbReference>
<feature type="domain" description="ShKT" evidence="14">
    <location>
        <begin position="78"/>
        <end position="112"/>
    </location>
</feature>
<evidence type="ECO:0000256" key="12">
    <source>
        <dbReference type="SAM" id="Phobius"/>
    </source>
</evidence>
<evidence type="ECO:0000256" key="10">
    <source>
        <dbReference type="ARBA" id="ARBA00023136"/>
    </source>
</evidence>
<dbReference type="GO" id="GO:0031418">
    <property type="term" value="F:L-ascorbic acid binding"/>
    <property type="evidence" value="ECO:0007669"/>
    <property type="project" value="InterPro"/>
</dbReference>
<evidence type="ECO:0000256" key="6">
    <source>
        <dbReference type="ARBA" id="ARBA00022964"/>
    </source>
</evidence>
<gene>
    <name evidence="15" type="ORF">KFE25_014267</name>
</gene>
<evidence type="ECO:0000256" key="8">
    <source>
        <dbReference type="ARBA" id="ARBA00023002"/>
    </source>
</evidence>
<dbReference type="EMBL" id="JAGTXO010000035">
    <property type="protein sequence ID" value="KAG8460122.1"/>
    <property type="molecule type" value="Genomic_DNA"/>
</dbReference>
<comment type="caution">
    <text evidence="15">The sequence shown here is derived from an EMBL/GenBank/DDBJ whole genome shotgun (WGS) entry which is preliminary data.</text>
</comment>
<evidence type="ECO:0000259" key="13">
    <source>
        <dbReference type="PROSITE" id="PS51471"/>
    </source>
</evidence>
<evidence type="ECO:0000256" key="2">
    <source>
        <dbReference type="ARBA" id="ARBA00004167"/>
    </source>
</evidence>
<keyword evidence="10 12" id="KW-0472">Membrane</keyword>
<evidence type="ECO:0008006" key="17">
    <source>
        <dbReference type="Google" id="ProtNLM"/>
    </source>
</evidence>
<feature type="domain" description="ShKT" evidence="14">
    <location>
        <begin position="150"/>
        <end position="184"/>
    </location>
</feature>